<dbReference type="OrthoDB" id="9783370at2"/>
<dbReference type="GO" id="GO:0043565">
    <property type="term" value="F:sequence-specific DNA binding"/>
    <property type="evidence" value="ECO:0007669"/>
    <property type="project" value="UniProtKB-ARBA"/>
</dbReference>
<name>A0A379FYH1_9GAMM</name>
<reference evidence="1 2" key="1">
    <citation type="submission" date="2018-06" db="EMBL/GenBank/DDBJ databases">
        <authorList>
            <consortium name="Pathogen Informatics"/>
            <person name="Doyle S."/>
        </authorList>
    </citation>
    <scope>NUCLEOTIDE SEQUENCE [LARGE SCALE GENOMIC DNA]</scope>
    <source>
        <strain evidence="1 2">NCTC12026</strain>
    </source>
</reference>
<dbReference type="SUPFAM" id="SSF52540">
    <property type="entry name" value="P-loop containing nucleoside triphosphate hydrolases"/>
    <property type="match status" value="1"/>
</dbReference>
<dbReference type="InterPro" id="IPR013321">
    <property type="entry name" value="Arc_rbn_hlx_hlx"/>
</dbReference>
<sequence>MKTITKSVRIPDDLVIRLDAEALSTGRTRNAELVALLEESIIDMKYTPGYSLTDPLVMSQDEAITISGGGAYQIRIPRALERAIANDVPEVVECSVEDKRKLETFSEKIRYLIMLGLSTRGTVIRVELETIRDGVYHDKEIDGKFNDLKLVSSEELSQMFLLAKLFKEQMVNTDGHVLVYGMPGTGKSFCTGYLKAITPGECHFIKLMPHGHLKGSGRRVILFWSNEYPHKKKKTLILDDGHCLDNEYLLIFLKKSIKKNVRVIITAQDEHQFDENVLQSIDMKMDFNWNAAGESKWLSSVL</sequence>
<dbReference type="Proteomes" id="UP000255129">
    <property type="component" value="Unassembled WGS sequence"/>
</dbReference>
<proteinExistence type="predicted"/>
<organism evidence="1 2">
    <name type="scientific">Providencia rustigianii</name>
    <dbReference type="NCBI Taxonomy" id="158850"/>
    <lineage>
        <taxon>Bacteria</taxon>
        <taxon>Pseudomonadati</taxon>
        <taxon>Pseudomonadota</taxon>
        <taxon>Gammaproteobacteria</taxon>
        <taxon>Enterobacterales</taxon>
        <taxon>Morganellaceae</taxon>
        <taxon>Providencia</taxon>
    </lineage>
</organism>
<dbReference type="EMBL" id="UGUA01000001">
    <property type="protein sequence ID" value="SUC33768.1"/>
    <property type="molecule type" value="Genomic_DNA"/>
</dbReference>
<evidence type="ECO:0000313" key="1">
    <source>
        <dbReference type="EMBL" id="SUC33768.1"/>
    </source>
</evidence>
<dbReference type="GO" id="GO:0006355">
    <property type="term" value="P:regulation of DNA-templated transcription"/>
    <property type="evidence" value="ECO:0007669"/>
    <property type="project" value="InterPro"/>
</dbReference>
<dbReference type="Gene3D" id="1.10.1220.10">
    <property type="entry name" value="Met repressor-like"/>
    <property type="match status" value="1"/>
</dbReference>
<dbReference type="AlphaFoldDB" id="A0A379FYH1"/>
<dbReference type="InterPro" id="IPR027417">
    <property type="entry name" value="P-loop_NTPase"/>
</dbReference>
<protein>
    <submittedName>
        <fullName evidence="1">Uncharacterized protein</fullName>
    </submittedName>
</protein>
<gene>
    <name evidence="1" type="ORF">NCTC12026_00089</name>
</gene>
<dbReference type="RefSeq" id="WP_115163781.1">
    <property type="nucleotide sequence ID" value="NZ_UGUA01000001.1"/>
</dbReference>
<evidence type="ECO:0000313" key="2">
    <source>
        <dbReference type="Proteomes" id="UP000255129"/>
    </source>
</evidence>
<accession>A0A379FYH1</accession>
<dbReference type="Gene3D" id="3.40.50.300">
    <property type="entry name" value="P-loop containing nucleotide triphosphate hydrolases"/>
    <property type="match status" value="1"/>
</dbReference>